<dbReference type="EMBL" id="JASCZI010190049">
    <property type="protein sequence ID" value="MED6191130.1"/>
    <property type="molecule type" value="Genomic_DNA"/>
</dbReference>
<feature type="region of interest" description="Disordered" evidence="1">
    <location>
        <begin position="63"/>
        <end position="82"/>
    </location>
</feature>
<organism evidence="2 3">
    <name type="scientific">Stylosanthes scabra</name>
    <dbReference type="NCBI Taxonomy" id="79078"/>
    <lineage>
        <taxon>Eukaryota</taxon>
        <taxon>Viridiplantae</taxon>
        <taxon>Streptophyta</taxon>
        <taxon>Embryophyta</taxon>
        <taxon>Tracheophyta</taxon>
        <taxon>Spermatophyta</taxon>
        <taxon>Magnoliopsida</taxon>
        <taxon>eudicotyledons</taxon>
        <taxon>Gunneridae</taxon>
        <taxon>Pentapetalae</taxon>
        <taxon>rosids</taxon>
        <taxon>fabids</taxon>
        <taxon>Fabales</taxon>
        <taxon>Fabaceae</taxon>
        <taxon>Papilionoideae</taxon>
        <taxon>50 kb inversion clade</taxon>
        <taxon>dalbergioids sensu lato</taxon>
        <taxon>Dalbergieae</taxon>
        <taxon>Pterocarpus clade</taxon>
        <taxon>Stylosanthes</taxon>
    </lineage>
</organism>
<evidence type="ECO:0000313" key="3">
    <source>
        <dbReference type="Proteomes" id="UP001341840"/>
    </source>
</evidence>
<name>A0ABU6WYZ3_9FABA</name>
<evidence type="ECO:0008006" key="4">
    <source>
        <dbReference type="Google" id="ProtNLM"/>
    </source>
</evidence>
<gene>
    <name evidence="2" type="ORF">PIB30_113133</name>
</gene>
<comment type="caution">
    <text evidence="2">The sequence shown here is derived from an EMBL/GenBank/DDBJ whole genome shotgun (WGS) entry which is preliminary data.</text>
</comment>
<sequence>MEAESINTLVAQNKALISLLNNNVLMAAANTQVGPCDLCGIQGHSSESCAAVLELQSSEQVNYMGNAPRQPNFDPHSNTYNP</sequence>
<evidence type="ECO:0000313" key="2">
    <source>
        <dbReference type="EMBL" id="MED6191130.1"/>
    </source>
</evidence>
<protein>
    <recommendedName>
        <fullName evidence="4">CCHC-type domain-containing protein</fullName>
    </recommendedName>
</protein>
<keyword evidence="3" id="KW-1185">Reference proteome</keyword>
<accession>A0ABU6WYZ3</accession>
<dbReference type="Proteomes" id="UP001341840">
    <property type="component" value="Unassembled WGS sequence"/>
</dbReference>
<reference evidence="2 3" key="1">
    <citation type="journal article" date="2023" name="Plants (Basel)">
        <title>Bridging the Gap: Combining Genomics and Transcriptomics Approaches to Understand Stylosanthes scabra, an Orphan Legume from the Brazilian Caatinga.</title>
        <authorList>
            <person name="Ferreira-Neto J.R.C."/>
            <person name="da Silva M.D."/>
            <person name="Binneck E."/>
            <person name="de Melo N.F."/>
            <person name="da Silva R.H."/>
            <person name="de Melo A.L.T.M."/>
            <person name="Pandolfi V."/>
            <person name="Bustamante F.O."/>
            <person name="Brasileiro-Vidal A.C."/>
            <person name="Benko-Iseppon A.M."/>
        </authorList>
    </citation>
    <scope>NUCLEOTIDE SEQUENCE [LARGE SCALE GENOMIC DNA]</scope>
    <source>
        <tissue evidence="2">Leaves</tissue>
    </source>
</reference>
<feature type="non-terminal residue" evidence="2">
    <location>
        <position position="82"/>
    </location>
</feature>
<evidence type="ECO:0000256" key="1">
    <source>
        <dbReference type="SAM" id="MobiDB-lite"/>
    </source>
</evidence>
<proteinExistence type="predicted"/>